<evidence type="ECO:0000313" key="1">
    <source>
        <dbReference type="EMBL" id="EDY21495.1"/>
    </source>
</evidence>
<comment type="caution">
    <text evidence="1">The sequence shown here is derived from an EMBL/GenBank/DDBJ whole genome shotgun (WGS) entry which is preliminary data.</text>
</comment>
<evidence type="ECO:0000313" key="2">
    <source>
        <dbReference type="Proteomes" id="UP000005824"/>
    </source>
</evidence>
<dbReference type="EMBL" id="ABVL01000002">
    <property type="protein sequence ID" value="EDY21495.1"/>
    <property type="molecule type" value="Genomic_DNA"/>
</dbReference>
<dbReference type="Proteomes" id="UP000005824">
    <property type="component" value="Unassembled WGS sequence"/>
</dbReference>
<sequence length="104" mass="11986">MPGIFTCKHGLYRSSQGIHLHSRAKLRANKRRVAVELFSLYKVFTIFCFHKHNFLTQIGLSKHNVMQKSLRVRFPDSPTDMNRILTLLIPLVARVLTSHAVWSG</sequence>
<protein>
    <submittedName>
        <fullName evidence="1">Uncharacterized protein</fullName>
    </submittedName>
</protein>
<reference evidence="1 2" key="1">
    <citation type="journal article" date="2011" name="J. Bacteriol.">
        <title>Genome sequence of Chthoniobacter flavus Ellin428, an aerobic heterotrophic soil bacterium.</title>
        <authorList>
            <person name="Kant R."/>
            <person name="van Passel M.W."/>
            <person name="Palva A."/>
            <person name="Lucas S."/>
            <person name="Lapidus A."/>
            <person name="Glavina Del Rio T."/>
            <person name="Dalin E."/>
            <person name="Tice H."/>
            <person name="Bruce D."/>
            <person name="Goodwin L."/>
            <person name="Pitluck S."/>
            <person name="Larimer F.W."/>
            <person name="Land M.L."/>
            <person name="Hauser L."/>
            <person name="Sangwan P."/>
            <person name="de Vos W.M."/>
            <person name="Janssen P.H."/>
            <person name="Smidt H."/>
        </authorList>
    </citation>
    <scope>NUCLEOTIDE SEQUENCE [LARGE SCALE GENOMIC DNA]</scope>
    <source>
        <strain evidence="1 2">Ellin428</strain>
    </source>
</reference>
<name>B4CVQ3_9BACT</name>
<dbReference type="AlphaFoldDB" id="B4CVQ3"/>
<proteinExistence type="predicted"/>
<organism evidence="1 2">
    <name type="scientific">Chthoniobacter flavus Ellin428</name>
    <dbReference type="NCBI Taxonomy" id="497964"/>
    <lineage>
        <taxon>Bacteria</taxon>
        <taxon>Pseudomonadati</taxon>
        <taxon>Verrucomicrobiota</taxon>
        <taxon>Spartobacteria</taxon>
        <taxon>Chthoniobacterales</taxon>
        <taxon>Chthoniobacteraceae</taxon>
        <taxon>Chthoniobacter</taxon>
    </lineage>
</organism>
<keyword evidence="2" id="KW-1185">Reference proteome</keyword>
<dbReference type="STRING" id="497964.CfE428DRAFT_0740"/>
<accession>B4CVQ3</accession>
<gene>
    <name evidence="1" type="ORF">CfE428DRAFT_0740</name>
</gene>
<dbReference type="InParanoid" id="B4CVQ3"/>